<feature type="active site" description="Nucleophile" evidence="8">
    <location>
        <position position="35"/>
    </location>
</feature>
<dbReference type="Gene3D" id="3.40.30.10">
    <property type="entry name" value="Glutaredoxin"/>
    <property type="match status" value="1"/>
</dbReference>
<sequence length="105" mass="11373">MSAIADVTDANFETEVLGSDVPVLVDFWADWCGPCKKVAPVLTELASELGDKVAIRKLDIDANPEMVRKYQVMSVPTMILFKNGEPADQIVGAQPKAAIKAVLEK</sequence>
<dbReference type="PROSITE" id="PS51352">
    <property type="entry name" value="THIOREDOXIN_2"/>
    <property type="match status" value="1"/>
</dbReference>
<comment type="similarity">
    <text evidence="1 7">Belongs to the thioredoxin family.</text>
</comment>
<evidence type="ECO:0000256" key="3">
    <source>
        <dbReference type="ARBA" id="ARBA00022982"/>
    </source>
</evidence>
<evidence type="ECO:0000256" key="1">
    <source>
        <dbReference type="ARBA" id="ARBA00008987"/>
    </source>
</evidence>
<evidence type="ECO:0000256" key="4">
    <source>
        <dbReference type="ARBA" id="ARBA00023157"/>
    </source>
</evidence>
<feature type="site" description="Deprotonates C-terminal active site Cys" evidence="8">
    <location>
        <position position="26"/>
    </location>
</feature>
<accession>A0A895XQE7</accession>
<evidence type="ECO:0000256" key="7">
    <source>
        <dbReference type="PIRNR" id="PIRNR000077"/>
    </source>
</evidence>
<evidence type="ECO:0000313" key="12">
    <source>
        <dbReference type="Proteomes" id="UP000662939"/>
    </source>
</evidence>
<evidence type="ECO:0000256" key="5">
    <source>
        <dbReference type="ARBA" id="ARBA00023284"/>
    </source>
</evidence>
<dbReference type="PRINTS" id="PR00421">
    <property type="entry name" value="THIOREDOXIN"/>
</dbReference>
<protein>
    <recommendedName>
        <fullName evidence="6 7">Thioredoxin</fullName>
    </recommendedName>
</protein>
<feature type="site" description="Contributes to redox potential value" evidence="8">
    <location>
        <position position="34"/>
    </location>
</feature>
<gene>
    <name evidence="11" type="primary">trxA</name>
    <name evidence="11" type="ORF">JQS30_16720</name>
</gene>
<dbReference type="GO" id="GO:0045454">
    <property type="term" value="P:cell redox homeostasis"/>
    <property type="evidence" value="ECO:0007669"/>
    <property type="project" value="TreeGrafter"/>
</dbReference>
<dbReference type="RefSeq" id="WP_213171372.1">
    <property type="nucleotide sequence ID" value="NZ_CP070496.1"/>
</dbReference>
<dbReference type="CDD" id="cd02947">
    <property type="entry name" value="TRX_family"/>
    <property type="match status" value="1"/>
</dbReference>
<dbReference type="GO" id="GO:0015035">
    <property type="term" value="F:protein-disulfide reductase activity"/>
    <property type="evidence" value="ECO:0007669"/>
    <property type="project" value="UniProtKB-UniRule"/>
</dbReference>
<dbReference type="InterPro" id="IPR017937">
    <property type="entry name" value="Thioredoxin_CS"/>
</dbReference>
<dbReference type="NCBIfam" id="TIGR01068">
    <property type="entry name" value="thioredoxin"/>
    <property type="match status" value="1"/>
</dbReference>
<keyword evidence="4 9" id="KW-1015">Disulfide bond</keyword>
<dbReference type="PANTHER" id="PTHR45663">
    <property type="entry name" value="GEO12009P1"/>
    <property type="match status" value="1"/>
</dbReference>
<feature type="disulfide bond" description="Redox-active" evidence="9">
    <location>
        <begin position="32"/>
        <end position="35"/>
    </location>
</feature>
<evidence type="ECO:0000256" key="2">
    <source>
        <dbReference type="ARBA" id="ARBA00022448"/>
    </source>
</evidence>
<dbReference type="AlphaFoldDB" id="A0A895XQE7"/>
<keyword evidence="2" id="KW-0813">Transport</keyword>
<organism evidence="11 12">
    <name type="scientific">Natronoglycomyces albus</name>
    <dbReference type="NCBI Taxonomy" id="2811108"/>
    <lineage>
        <taxon>Bacteria</taxon>
        <taxon>Bacillati</taxon>
        <taxon>Actinomycetota</taxon>
        <taxon>Actinomycetes</taxon>
        <taxon>Glycomycetales</taxon>
        <taxon>Glycomycetaceae</taxon>
        <taxon>Natronoglycomyces</taxon>
    </lineage>
</organism>
<dbReference type="GO" id="GO:0005829">
    <property type="term" value="C:cytosol"/>
    <property type="evidence" value="ECO:0007669"/>
    <property type="project" value="TreeGrafter"/>
</dbReference>
<dbReference type="EMBL" id="CP070496">
    <property type="protein sequence ID" value="QSB05365.1"/>
    <property type="molecule type" value="Genomic_DNA"/>
</dbReference>
<evidence type="ECO:0000256" key="8">
    <source>
        <dbReference type="PIRSR" id="PIRSR000077-1"/>
    </source>
</evidence>
<dbReference type="SUPFAM" id="SSF52833">
    <property type="entry name" value="Thioredoxin-like"/>
    <property type="match status" value="1"/>
</dbReference>
<evidence type="ECO:0000313" key="11">
    <source>
        <dbReference type="EMBL" id="QSB05365.1"/>
    </source>
</evidence>
<keyword evidence="3" id="KW-0249">Electron transport</keyword>
<proteinExistence type="inferred from homology"/>
<name>A0A895XQE7_9ACTN</name>
<evidence type="ECO:0000256" key="9">
    <source>
        <dbReference type="PIRSR" id="PIRSR000077-4"/>
    </source>
</evidence>
<feature type="active site" description="Nucleophile" evidence="8">
    <location>
        <position position="32"/>
    </location>
</feature>
<dbReference type="Pfam" id="PF00085">
    <property type="entry name" value="Thioredoxin"/>
    <property type="match status" value="1"/>
</dbReference>
<evidence type="ECO:0000259" key="10">
    <source>
        <dbReference type="PROSITE" id="PS51352"/>
    </source>
</evidence>
<keyword evidence="5 9" id="KW-0676">Redox-active center</keyword>
<dbReference type="InterPro" id="IPR005746">
    <property type="entry name" value="Thioredoxin"/>
</dbReference>
<reference evidence="11" key="1">
    <citation type="submission" date="2021-02" db="EMBL/GenBank/DDBJ databases">
        <title>Natronoglycomyces albus gen. nov., sp. nov, a haloalkaliphilic actinobacterium from a soda solonchak soil.</title>
        <authorList>
            <person name="Sorokin D.Y."/>
            <person name="Khijniak T.V."/>
            <person name="Zakharycheva A.P."/>
            <person name="Boueva O.V."/>
            <person name="Ariskina E.V."/>
            <person name="Hahnke R.L."/>
            <person name="Bunk B."/>
            <person name="Sproer C."/>
            <person name="Schumann P."/>
            <person name="Evtushenko L.I."/>
            <person name="Kublanov I.V."/>
        </authorList>
    </citation>
    <scope>NUCLEOTIDE SEQUENCE</scope>
    <source>
        <strain evidence="11">DSM 106290</strain>
    </source>
</reference>
<feature type="site" description="Contributes to redox potential value" evidence="8">
    <location>
        <position position="33"/>
    </location>
</feature>
<keyword evidence="12" id="KW-1185">Reference proteome</keyword>
<evidence type="ECO:0000256" key="6">
    <source>
        <dbReference type="NCBIfam" id="TIGR01068"/>
    </source>
</evidence>
<dbReference type="FunFam" id="3.40.30.10:FF:000001">
    <property type="entry name" value="Thioredoxin"/>
    <property type="match status" value="1"/>
</dbReference>
<dbReference type="PANTHER" id="PTHR45663:SF11">
    <property type="entry name" value="GEO12009P1"/>
    <property type="match status" value="1"/>
</dbReference>
<dbReference type="InterPro" id="IPR036249">
    <property type="entry name" value="Thioredoxin-like_sf"/>
</dbReference>
<feature type="domain" description="Thioredoxin" evidence="10">
    <location>
        <begin position="1"/>
        <end position="105"/>
    </location>
</feature>
<dbReference type="InterPro" id="IPR013766">
    <property type="entry name" value="Thioredoxin_domain"/>
</dbReference>
<dbReference type="Proteomes" id="UP000662939">
    <property type="component" value="Chromosome"/>
</dbReference>
<dbReference type="KEGG" id="nav:JQS30_16720"/>
<dbReference type="PIRSF" id="PIRSF000077">
    <property type="entry name" value="Thioredoxin"/>
    <property type="match status" value="1"/>
</dbReference>
<dbReference type="PROSITE" id="PS00194">
    <property type="entry name" value="THIOREDOXIN_1"/>
    <property type="match status" value="1"/>
</dbReference>